<dbReference type="GO" id="GO:0016878">
    <property type="term" value="F:acid-thiol ligase activity"/>
    <property type="evidence" value="ECO:0007669"/>
    <property type="project" value="UniProtKB-ARBA"/>
</dbReference>
<feature type="domain" description="AMP-dependent synthetase/ligase" evidence="1">
    <location>
        <begin position="29"/>
        <end position="408"/>
    </location>
</feature>
<dbReference type="PANTHER" id="PTHR43767">
    <property type="entry name" value="LONG-CHAIN-FATTY-ACID--COA LIGASE"/>
    <property type="match status" value="1"/>
</dbReference>
<gene>
    <name evidence="3" type="ORF">WJ33_11695</name>
</gene>
<feature type="domain" description="AMP-binding enzyme C-terminal" evidence="2">
    <location>
        <begin position="462"/>
        <end position="539"/>
    </location>
</feature>
<dbReference type="InterPro" id="IPR020845">
    <property type="entry name" value="AMP-binding_CS"/>
</dbReference>
<dbReference type="InterPro" id="IPR050237">
    <property type="entry name" value="ATP-dep_AMP-bd_enzyme"/>
</dbReference>
<dbReference type="RefSeq" id="WP_059761320.1">
    <property type="nucleotide sequence ID" value="NZ_CP013416.1"/>
</dbReference>
<sequence length="561" mass="62096">MPIERSPNWPAHLSGHLTLPETNLFHNAEVAAARYPDKPFIVFYDTTVTFAAFKDEAERIAGFLQQRYGVRTGDRVLLYMQNSPQWMIAYYGILRAGAVVVPINPMNLTDELRHYVEDSGARVMFAAQDLYPRVQPLVGASGLEHVIVATYSDYLKRPPGLVPPDFITAPRNASGPGVTHWRDVLAAQLAPGPRTAGPDDLCVMPYTSGTTGRPKGCMHTHRSVMCTAVGGVQWFGCTQDATMLSVLPLFHVTGMQGGMNAPLYSGAAVVVLPRWDRDAAAWAIERYRVTNWQSISTMAVDFLWNPRLDEFDLSSLRWMSGGGAAMPDAVAQRLAERIGIDYIEGYGLSETMAATHINPPQRPKRQCLGIPVFDVDARVVDPVTFGTMPRGETGEIVVHGPQVMRGYWGRPDATRDAFVEIDGKAFLRTGDLGYVDEDGYFFMVDRLKRMINASGYKVWPAEVEAILYGHPDIREVCVIGSVDPYRGETVKAVVVADPARRGLLTEDAIVAWAREHMASYKAPRIVEFVDALPKSGTGKIQWRRLQEQEAARRAAQGERNA</sequence>
<dbReference type="Pfam" id="PF00501">
    <property type="entry name" value="AMP-binding"/>
    <property type="match status" value="1"/>
</dbReference>
<accession>A0A103QKH2</accession>
<reference evidence="3 4" key="1">
    <citation type="submission" date="2015-11" db="EMBL/GenBank/DDBJ databases">
        <title>Expanding the genomic diversity of Burkholderia species for the development of highly accurate diagnostics.</title>
        <authorList>
            <person name="Sahl J."/>
            <person name="Keim P."/>
            <person name="Wagner D."/>
        </authorList>
    </citation>
    <scope>NUCLEOTIDE SEQUENCE [LARGE SCALE GENOMIC DNA]</scope>
    <source>
        <strain evidence="3 4">MSMB2036</strain>
    </source>
</reference>
<dbReference type="SUPFAM" id="SSF56801">
    <property type="entry name" value="Acetyl-CoA synthetase-like"/>
    <property type="match status" value="1"/>
</dbReference>
<proteinExistence type="predicted"/>
<evidence type="ECO:0000313" key="4">
    <source>
        <dbReference type="Proteomes" id="UP000064029"/>
    </source>
</evidence>
<dbReference type="Proteomes" id="UP000064029">
    <property type="component" value="Unassembled WGS sequence"/>
</dbReference>
<protein>
    <submittedName>
        <fullName evidence="3">Long-chain fatty acid--CoA ligase</fullName>
    </submittedName>
</protein>
<dbReference type="Gene3D" id="3.30.300.30">
    <property type="match status" value="1"/>
</dbReference>
<dbReference type="Gene3D" id="3.40.50.12780">
    <property type="entry name" value="N-terminal domain of ligase-like"/>
    <property type="match status" value="1"/>
</dbReference>
<dbReference type="OrthoDB" id="9766486at2"/>
<keyword evidence="3" id="KW-0436">Ligase</keyword>
<dbReference type="InterPro" id="IPR000873">
    <property type="entry name" value="AMP-dep_synth/lig_dom"/>
</dbReference>
<dbReference type="Pfam" id="PF13193">
    <property type="entry name" value="AMP-binding_C"/>
    <property type="match status" value="1"/>
</dbReference>
<dbReference type="EMBL" id="LOXM01000320">
    <property type="protein sequence ID" value="KVG51085.1"/>
    <property type="molecule type" value="Genomic_DNA"/>
</dbReference>
<dbReference type="PANTHER" id="PTHR43767:SF1">
    <property type="entry name" value="NONRIBOSOMAL PEPTIDE SYNTHASE PES1 (EUROFUNG)-RELATED"/>
    <property type="match status" value="1"/>
</dbReference>
<dbReference type="InterPro" id="IPR025110">
    <property type="entry name" value="AMP-bd_C"/>
</dbReference>
<organism evidence="3 4">
    <name type="scientific">Burkholderia ubonensis</name>
    <dbReference type="NCBI Taxonomy" id="101571"/>
    <lineage>
        <taxon>Bacteria</taxon>
        <taxon>Pseudomonadati</taxon>
        <taxon>Pseudomonadota</taxon>
        <taxon>Betaproteobacteria</taxon>
        <taxon>Burkholderiales</taxon>
        <taxon>Burkholderiaceae</taxon>
        <taxon>Burkholderia</taxon>
        <taxon>Burkholderia cepacia complex</taxon>
    </lineage>
</organism>
<evidence type="ECO:0000259" key="1">
    <source>
        <dbReference type="Pfam" id="PF00501"/>
    </source>
</evidence>
<dbReference type="InterPro" id="IPR045851">
    <property type="entry name" value="AMP-bd_C_sf"/>
</dbReference>
<dbReference type="InterPro" id="IPR042099">
    <property type="entry name" value="ANL_N_sf"/>
</dbReference>
<name>A0A103QKH2_9BURK</name>
<evidence type="ECO:0000259" key="2">
    <source>
        <dbReference type="Pfam" id="PF13193"/>
    </source>
</evidence>
<dbReference type="NCBIfam" id="NF006181">
    <property type="entry name" value="PRK08314.1"/>
    <property type="match status" value="1"/>
</dbReference>
<dbReference type="PROSITE" id="PS00455">
    <property type="entry name" value="AMP_BINDING"/>
    <property type="match status" value="1"/>
</dbReference>
<dbReference type="AlphaFoldDB" id="A0A103QKH2"/>
<comment type="caution">
    <text evidence="3">The sequence shown here is derived from an EMBL/GenBank/DDBJ whole genome shotgun (WGS) entry which is preliminary data.</text>
</comment>
<evidence type="ECO:0000313" key="3">
    <source>
        <dbReference type="EMBL" id="KVG51085.1"/>
    </source>
</evidence>